<dbReference type="InterPro" id="IPR005303">
    <property type="entry name" value="MOCOS_middle"/>
</dbReference>
<dbReference type="GO" id="GO:0030170">
    <property type="term" value="F:pyridoxal phosphate binding"/>
    <property type="evidence" value="ECO:0007669"/>
    <property type="project" value="InterPro"/>
</dbReference>
<dbReference type="RefSeq" id="WP_170118335.1">
    <property type="nucleotide sequence ID" value="NZ_PZZL01000015.1"/>
</dbReference>
<dbReference type="GO" id="GO:0030151">
    <property type="term" value="F:molybdenum ion binding"/>
    <property type="evidence" value="ECO:0007669"/>
    <property type="project" value="InterPro"/>
</dbReference>
<dbReference type="InterPro" id="IPR011037">
    <property type="entry name" value="Pyrv_Knase-like_insert_dom_sf"/>
</dbReference>
<dbReference type="Proteomes" id="UP000241808">
    <property type="component" value="Unassembled WGS sequence"/>
</dbReference>
<evidence type="ECO:0000259" key="1">
    <source>
        <dbReference type="PROSITE" id="PS51340"/>
    </source>
</evidence>
<accession>A0A2T4YX89</accession>
<protein>
    <recommendedName>
        <fullName evidence="1">MOSC domain-containing protein</fullName>
    </recommendedName>
</protein>
<dbReference type="Pfam" id="PF03473">
    <property type="entry name" value="MOSC"/>
    <property type="match status" value="1"/>
</dbReference>
<dbReference type="InterPro" id="IPR005302">
    <property type="entry name" value="MoCF_Sase_C"/>
</dbReference>
<reference evidence="2 3" key="1">
    <citation type="submission" date="2018-04" db="EMBL/GenBank/DDBJ databases">
        <title>Genomic Encyclopedia of Archaeal and Bacterial Type Strains, Phase II (KMG-II): from individual species to whole genera.</title>
        <authorList>
            <person name="Goeker M."/>
        </authorList>
    </citation>
    <scope>NUCLEOTIDE SEQUENCE [LARGE SCALE GENOMIC DNA]</scope>
    <source>
        <strain evidence="2 3">DSM 25521</strain>
    </source>
</reference>
<feature type="domain" description="MOSC" evidence="1">
    <location>
        <begin position="122"/>
        <end position="263"/>
    </location>
</feature>
<dbReference type="Gene3D" id="2.40.33.20">
    <property type="entry name" value="PK beta-barrel domain-like"/>
    <property type="match status" value="1"/>
</dbReference>
<proteinExistence type="predicted"/>
<evidence type="ECO:0000313" key="2">
    <source>
        <dbReference type="EMBL" id="PTM50333.1"/>
    </source>
</evidence>
<organism evidence="2 3">
    <name type="scientific">Phreatobacter oligotrophus</name>
    <dbReference type="NCBI Taxonomy" id="1122261"/>
    <lineage>
        <taxon>Bacteria</taxon>
        <taxon>Pseudomonadati</taxon>
        <taxon>Pseudomonadota</taxon>
        <taxon>Alphaproteobacteria</taxon>
        <taxon>Hyphomicrobiales</taxon>
        <taxon>Phreatobacteraceae</taxon>
        <taxon>Phreatobacter</taxon>
    </lineage>
</organism>
<sequence>MRHLKAMSTSPAARITALYRYPVKGLSAEPLTTATLTAGEHFPGDRLFAIENGPSGFDPANPEHQPKQKFLVLARQAALAKLKTRYEDDTRILSIVADEVEVARGDLGTAKGRVAIEDFFRMFLASELAGAPKVVAGPPGFRFMDSRSGFVSIINLASVRALEKETGFPVDPIRFRANVYIDGVPAFSEFDWVGKRIRICETALTGLKRTERCAATTVNPATAVRDLMIPAVLMRTYGHADCGIYCAVAGGGPIAVGDTLTVSEGEEAGAAF</sequence>
<dbReference type="Pfam" id="PF03476">
    <property type="entry name" value="MOSC_N"/>
    <property type="match status" value="1"/>
</dbReference>
<dbReference type="EMBL" id="PZZL01000015">
    <property type="protein sequence ID" value="PTM50333.1"/>
    <property type="molecule type" value="Genomic_DNA"/>
</dbReference>
<dbReference type="InterPro" id="IPR052716">
    <property type="entry name" value="MOSC_domain"/>
</dbReference>
<evidence type="ECO:0000313" key="3">
    <source>
        <dbReference type="Proteomes" id="UP000241808"/>
    </source>
</evidence>
<comment type="caution">
    <text evidence="2">The sequence shown here is derived from an EMBL/GenBank/DDBJ whole genome shotgun (WGS) entry which is preliminary data.</text>
</comment>
<dbReference type="AlphaFoldDB" id="A0A2T4YX89"/>
<keyword evidence="3" id="KW-1185">Reference proteome</keyword>
<name>A0A2T4YX89_9HYPH</name>
<dbReference type="GO" id="GO:0003824">
    <property type="term" value="F:catalytic activity"/>
    <property type="evidence" value="ECO:0007669"/>
    <property type="project" value="InterPro"/>
</dbReference>
<dbReference type="SUPFAM" id="SSF50800">
    <property type="entry name" value="PK beta-barrel domain-like"/>
    <property type="match status" value="1"/>
</dbReference>
<dbReference type="PROSITE" id="PS51340">
    <property type="entry name" value="MOSC"/>
    <property type="match status" value="1"/>
</dbReference>
<dbReference type="PANTHER" id="PTHR36930:SF1">
    <property type="entry name" value="MOSC DOMAIN-CONTAINING PROTEIN"/>
    <property type="match status" value="1"/>
</dbReference>
<dbReference type="PANTHER" id="PTHR36930">
    <property type="entry name" value="METAL-SULFUR CLUSTER BIOSYNTHESIS PROTEINS YUAD-RELATED"/>
    <property type="match status" value="1"/>
</dbReference>
<gene>
    <name evidence="2" type="ORF">C8P69_11520</name>
</gene>